<organism evidence="1 2">
    <name type="scientific">Dreissena polymorpha</name>
    <name type="common">Zebra mussel</name>
    <name type="synonym">Mytilus polymorpha</name>
    <dbReference type="NCBI Taxonomy" id="45954"/>
    <lineage>
        <taxon>Eukaryota</taxon>
        <taxon>Metazoa</taxon>
        <taxon>Spiralia</taxon>
        <taxon>Lophotrochozoa</taxon>
        <taxon>Mollusca</taxon>
        <taxon>Bivalvia</taxon>
        <taxon>Autobranchia</taxon>
        <taxon>Heteroconchia</taxon>
        <taxon>Euheterodonta</taxon>
        <taxon>Imparidentia</taxon>
        <taxon>Neoheterodontei</taxon>
        <taxon>Myida</taxon>
        <taxon>Dreissenoidea</taxon>
        <taxon>Dreissenidae</taxon>
        <taxon>Dreissena</taxon>
    </lineage>
</organism>
<keyword evidence="2" id="KW-1185">Reference proteome</keyword>
<gene>
    <name evidence="1" type="ORF">DPMN_154599</name>
</gene>
<reference evidence="1" key="2">
    <citation type="submission" date="2020-11" db="EMBL/GenBank/DDBJ databases">
        <authorList>
            <person name="McCartney M.A."/>
            <person name="Auch B."/>
            <person name="Kono T."/>
            <person name="Mallez S."/>
            <person name="Becker A."/>
            <person name="Gohl D.M."/>
            <person name="Silverstein K.A.T."/>
            <person name="Koren S."/>
            <person name="Bechman K.B."/>
            <person name="Herman A."/>
            <person name="Abrahante J.E."/>
            <person name="Garbe J."/>
        </authorList>
    </citation>
    <scope>NUCLEOTIDE SEQUENCE</scope>
    <source>
        <strain evidence="1">Duluth1</strain>
        <tissue evidence="1">Whole animal</tissue>
    </source>
</reference>
<evidence type="ECO:0000313" key="2">
    <source>
        <dbReference type="Proteomes" id="UP000828390"/>
    </source>
</evidence>
<dbReference type="AlphaFoldDB" id="A0A9D4FMX4"/>
<evidence type="ECO:0000313" key="1">
    <source>
        <dbReference type="EMBL" id="KAH3800956.1"/>
    </source>
</evidence>
<accession>A0A9D4FMX4</accession>
<dbReference type="Proteomes" id="UP000828390">
    <property type="component" value="Unassembled WGS sequence"/>
</dbReference>
<proteinExistence type="predicted"/>
<name>A0A9D4FMX4_DREPO</name>
<sequence>MDFSDYQELVCFLESNTYPERLQENSSEADKNRRDNFSSKAKKFFVKGSLL</sequence>
<reference evidence="1" key="1">
    <citation type="journal article" date="2019" name="bioRxiv">
        <title>The Genome of the Zebra Mussel, Dreissena polymorpha: A Resource for Invasive Species Research.</title>
        <authorList>
            <person name="McCartney M.A."/>
            <person name="Auch B."/>
            <person name="Kono T."/>
            <person name="Mallez S."/>
            <person name="Zhang Y."/>
            <person name="Obille A."/>
            <person name="Becker A."/>
            <person name="Abrahante J.E."/>
            <person name="Garbe J."/>
            <person name="Badalamenti J.P."/>
            <person name="Herman A."/>
            <person name="Mangelson H."/>
            <person name="Liachko I."/>
            <person name="Sullivan S."/>
            <person name="Sone E.D."/>
            <person name="Koren S."/>
            <person name="Silverstein K.A.T."/>
            <person name="Beckman K.B."/>
            <person name="Gohl D.M."/>
        </authorList>
    </citation>
    <scope>NUCLEOTIDE SEQUENCE</scope>
    <source>
        <strain evidence="1">Duluth1</strain>
        <tissue evidence="1">Whole animal</tissue>
    </source>
</reference>
<comment type="caution">
    <text evidence="1">The sequence shown here is derived from an EMBL/GenBank/DDBJ whole genome shotgun (WGS) entry which is preliminary data.</text>
</comment>
<protein>
    <submittedName>
        <fullName evidence="1">Uncharacterized protein</fullName>
    </submittedName>
</protein>
<dbReference type="EMBL" id="JAIWYP010000007">
    <property type="protein sequence ID" value="KAH3800956.1"/>
    <property type="molecule type" value="Genomic_DNA"/>
</dbReference>